<organism evidence="2 3">
    <name type="scientific">Flavobacterium procerum</name>
    <dbReference type="NCBI Taxonomy" id="1455569"/>
    <lineage>
        <taxon>Bacteria</taxon>
        <taxon>Pseudomonadati</taxon>
        <taxon>Bacteroidota</taxon>
        <taxon>Flavobacteriia</taxon>
        <taxon>Flavobacteriales</taxon>
        <taxon>Flavobacteriaceae</taxon>
        <taxon>Flavobacterium</taxon>
    </lineage>
</organism>
<keyword evidence="1" id="KW-0175">Coiled coil</keyword>
<evidence type="ECO:0000256" key="1">
    <source>
        <dbReference type="SAM" id="Coils"/>
    </source>
</evidence>
<reference evidence="2 3" key="1">
    <citation type="submission" date="2024-09" db="EMBL/GenBank/DDBJ databases">
        <authorList>
            <person name="Sun Q."/>
            <person name="Mori K."/>
        </authorList>
    </citation>
    <scope>NUCLEOTIDE SEQUENCE [LARGE SCALE GENOMIC DNA]</scope>
    <source>
        <strain evidence="2 3">CGMCC 1.12926</strain>
    </source>
</reference>
<comment type="caution">
    <text evidence="2">The sequence shown here is derived from an EMBL/GenBank/DDBJ whole genome shotgun (WGS) entry which is preliminary data.</text>
</comment>
<dbReference type="SUPFAM" id="SSF46589">
    <property type="entry name" value="tRNA-binding arm"/>
    <property type="match status" value="1"/>
</dbReference>
<evidence type="ECO:0000313" key="2">
    <source>
        <dbReference type="EMBL" id="MFC0077814.1"/>
    </source>
</evidence>
<dbReference type="EMBL" id="JBHLYW010000009">
    <property type="protein sequence ID" value="MFC0077814.1"/>
    <property type="molecule type" value="Genomic_DNA"/>
</dbReference>
<sequence>MRTRKIYNFDEFLKLDEKKKAIKIKMNETKKEREKKQKESKELTAEIRTLKRQLKSLEKKTGK</sequence>
<evidence type="ECO:0000313" key="3">
    <source>
        <dbReference type="Proteomes" id="UP001589734"/>
    </source>
</evidence>
<keyword evidence="3" id="KW-1185">Reference proteome</keyword>
<gene>
    <name evidence="2" type="ORF">ACFFLS_12260</name>
</gene>
<protein>
    <submittedName>
        <fullName evidence="2">Uncharacterized protein</fullName>
    </submittedName>
</protein>
<proteinExistence type="predicted"/>
<dbReference type="InterPro" id="IPR010978">
    <property type="entry name" value="tRNA-bd_arm"/>
</dbReference>
<feature type="coiled-coil region" evidence="1">
    <location>
        <begin position="19"/>
        <end position="60"/>
    </location>
</feature>
<dbReference type="RefSeq" id="WP_379686554.1">
    <property type="nucleotide sequence ID" value="NZ_JBHLYW010000009.1"/>
</dbReference>
<name>A0ABV6BQU6_9FLAO</name>
<dbReference type="Proteomes" id="UP001589734">
    <property type="component" value="Unassembled WGS sequence"/>
</dbReference>
<accession>A0ABV6BQU6</accession>